<accession>A0A285HHE9</accession>
<organism evidence="2 3">
    <name type="scientific">Paractinoplanes atraurantiacus</name>
    <dbReference type="NCBI Taxonomy" id="1036182"/>
    <lineage>
        <taxon>Bacteria</taxon>
        <taxon>Bacillati</taxon>
        <taxon>Actinomycetota</taxon>
        <taxon>Actinomycetes</taxon>
        <taxon>Micromonosporales</taxon>
        <taxon>Micromonosporaceae</taxon>
        <taxon>Paractinoplanes</taxon>
    </lineage>
</organism>
<dbReference type="Pfam" id="PF13349">
    <property type="entry name" value="DUF4097"/>
    <property type="match status" value="1"/>
</dbReference>
<name>A0A285HHE9_9ACTN</name>
<dbReference type="InterPro" id="IPR025164">
    <property type="entry name" value="Toastrack_DUF4097"/>
</dbReference>
<protein>
    <submittedName>
        <fullName evidence="2">Putative adhesin</fullName>
    </submittedName>
</protein>
<reference evidence="2 3" key="1">
    <citation type="submission" date="2017-09" db="EMBL/GenBank/DDBJ databases">
        <authorList>
            <person name="Ehlers B."/>
            <person name="Leendertz F.H."/>
        </authorList>
    </citation>
    <scope>NUCLEOTIDE SEQUENCE [LARGE SCALE GENOMIC DNA]</scope>
    <source>
        <strain evidence="2 3">CGMCC 4.6857</strain>
    </source>
</reference>
<evidence type="ECO:0000313" key="2">
    <source>
        <dbReference type="EMBL" id="SNY35107.1"/>
    </source>
</evidence>
<dbReference type="PROSITE" id="PS51257">
    <property type="entry name" value="PROKAR_LIPOPROTEIN"/>
    <property type="match status" value="1"/>
</dbReference>
<dbReference type="Proteomes" id="UP000219612">
    <property type="component" value="Unassembled WGS sequence"/>
</dbReference>
<evidence type="ECO:0000313" key="3">
    <source>
        <dbReference type="Proteomes" id="UP000219612"/>
    </source>
</evidence>
<dbReference type="EMBL" id="OBDY01000004">
    <property type="protein sequence ID" value="SNY35107.1"/>
    <property type="molecule type" value="Genomic_DNA"/>
</dbReference>
<dbReference type="RefSeq" id="WP_097320242.1">
    <property type="nucleotide sequence ID" value="NZ_OBDY01000004.1"/>
</dbReference>
<evidence type="ECO:0000259" key="1">
    <source>
        <dbReference type="Pfam" id="PF13349"/>
    </source>
</evidence>
<keyword evidence="3" id="KW-1185">Reference proteome</keyword>
<gene>
    <name evidence="2" type="ORF">SAMN05421748_104384</name>
</gene>
<dbReference type="AlphaFoldDB" id="A0A285HHE9"/>
<feature type="domain" description="DUF4097" evidence="1">
    <location>
        <begin position="164"/>
        <end position="255"/>
    </location>
</feature>
<proteinExistence type="predicted"/>
<sequence length="261" mass="26523">MTTTWARRTGILVLIGAATAGLTACGGVVGATLTYNDVEKTKITEIRLTGGAGDVAITTGAVTETTIKRVIRNSSDPGDSYRLDGSVLLLDTSCGVDCSVSYEVEAPAGVAVRGDLRSGDVNLTGVGATDIKLTSGDVNVHEAAGPVLIRATSGDVRVLNAKDKVTVQSTSGDVNVLDAAGALDLRLTSGDINASLTVPASVKAQTTSGDVQVRVPQAAYKITNHTSSGDNEIQGLTSDPAAKNTLDLRASSGDVLLVATP</sequence>
<dbReference type="OrthoDB" id="4331847at2"/>